<dbReference type="InterPro" id="IPR058977">
    <property type="entry name" value="RESC8_HEAT"/>
</dbReference>
<sequence length="617" mass="68191">MSLRRSCLLLQESALELCTLHRLLRHCARYPERFDLAEMYKIGILLKDPNDVLELRSNPEFLCGLATRYAQIRENASPFQTSLLDAVLPRSRSESSAGSSVAKTGVAGAEPAVGLPSQQDAVLPITAYEYFKAIMDLVNDAEAEHYRAIAREARTSLRGRQPDTKEDGPGGASPERAEAEANAASAGDYASSRSLGEALGGSRANVLEAHLSALLPNLRQLSPTDTCKLIKALAKFNYTNYERAMLLTRRGCEVSGHLSHRELCQLFFNLHKLHTRDSLVSIVNRLLEHVTEMSAEEVFLLCQALERQENTSSASQRLLTSLVPQALKKLSDATSASYHRALLVSMARYHVAQPVTLQRVLRDWVDHWKAMTSERDLLKVFEAAASLLSVAQLETLQQLVDRLTELAPAMDISNMDRAMDLLSKVPMNMSARCMMVMLERLTGEAGRLSVGQTVFILQLLSTYTPAKGHAAVVSMAYAVSVRAPGMDAESLESVVISLAMLELYTDDFFTIAHVLQTQKGGMRSLSAVQELLQYCTPAMVATKRGLGMLANVICTLAPMLNDEELASCRRSLVKLGVEDRDVLQSIFTRAKQLHRTQSHGQTRKKRRGNYDPMEGLL</sequence>
<organism evidence="3 4">
    <name type="scientific">Porcisia hertigi</name>
    <dbReference type="NCBI Taxonomy" id="2761500"/>
    <lineage>
        <taxon>Eukaryota</taxon>
        <taxon>Discoba</taxon>
        <taxon>Euglenozoa</taxon>
        <taxon>Kinetoplastea</taxon>
        <taxon>Metakinetoplastina</taxon>
        <taxon>Trypanosomatida</taxon>
        <taxon>Trypanosomatidae</taxon>
        <taxon>Leishmaniinae</taxon>
        <taxon>Porcisia</taxon>
    </lineage>
</organism>
<dbReference type="EMBL" id="JAFJZO010000036">
    <property type="protein sequence ID" value="KAG5490631.1"/>
    <property type="molecule type" value="Genomic_DNA"/>
</dbReference>
<evidence type="ECO:0000313" key="4">
    <source>
        <dbReference type="Proteomes" id="UP000674318"/>
    </source>
</evidence>
<dbReference type="Pfam" id="PF26172">
    <property type="entry name" value="RESC8"/>
    <property type="match status" value="1"/>
</dbReference>
<reference evidence="3 4" key="1">
    <citation type="submission" date="2021-02" db="EMBL/GenBank/DDBJ databases">
        <title>Porcisia hertigi Genome sequencing and assembly.</title>
        <authorList>
            <person name="Almutairi H."/>
            <person name="Gatherer D."/>
        </authorList>
    </citation>
    <scope>NUCLEOTIDE SEQUENCE [LARGE SCALE GENOMIC DNA]</scope>
    <source>
        <strain evidence="3 4">C119</strain>
    </source>
</reference>
<dbReference type="GeneID" id="94286879"/>
<keyword evidence="4" id="KW-1185">Reference proteome</keyword>
<dbReference type="Proteomes" id="UP000674318">
    <property type="component" value="Unassembled WGS sequence"/>
</dbReference>
<feature type="region of interest" description="Disordered" evidence="1">
    <location>
        <begin position="593"/>
        <end position="617"/>
    </location>
</feature>
<feature type="compositionally biased region" description="Basic residues" evidence="1">
    <location>
        <begin position="593"/>
        <end position="607"/>
    </location>
</feature>
<dbReference type="OrthoDB" id="271836at2759"/>
<accession>A0A836I5G1</accession>
<dbReference type="KEGG" id="phet:94286879"/>
<evidence type="ECO:0000259" key="2">
    <source>
        <dbReference type="Pfam" id="PF26172"/>
    </source>
</evidence>
<evidence type="ECO:0000256" key="1">
    <source>
        <dbReference type="SAM" id="MobiDB-lite"/>
    </source>
</evidence>
<feature type="domain" description="RNA-editing substrate-binding complex 8 protein HEAT repeats" evidence="2">
    <location>
        <begin position="208"/>
        <end position="591"/>
    </location>
</feature>
<dbReference type="AlphaFoldDB" id="A0A836I5G1"/>
<dbReference type="RefSeq" id="XP_067752959.1">
    <property type="nucleotide sequence ID" value="XM_067896802.1"/>
</dbReference>
<feature type="region of interest" description="Disordered" evidence="1">
    <location>
        <begin position="154"/>
        <end position="185"/>
    </location>
</feature>
<protein>
    <recommendedName>
        <fullName evidence="2">RNA-editing substrate-binding complex 8 protein HEAT repeats domain-containing protein</fullName>
    </recommendedName>
</protein>
<proteinExistence type="predicted"/>
<gene>
    <name evidence="3" type="ORF">JKF63_00752</name>
</gene>
<name>A0A836I5G1_9TRYP</name>
<feature type="compositionally biased region" description="Basic and acidic residues" evidence="1">
    <location>
        <begin position="154"/>
        <end position="168"/>
    </location>
</feature>
<evidence type="ECO:0000313" key="3">
    <source>
        <dbReference type="EMBL" id="KAG5490631.1"/>
    </source>
</evidence>
<comment type="caution">
    <text evidence="3">The sequence shown here is derived from an EMBL/GenBank/DDBJ whole genome shotgun (WGS) entry which is preliminary data.</text>
</comment>